<evidence type="ECO:0000313" key="3">
    <source>
        <dbReference type="Proteomes" id="UP000199668"/>
    </source>
</evidence>
<evidence type="ECO:0000256" key="1">
    <source>
        <dbReference type="SAM" id="MobiDB-lite"/>
    </source>
</evidence>
<dbReference type="AlphaFoldDB" id="A0A1I4LK09"/>
<sequence>MFQVIITMVVILAITGSIAAWINTRIIIEEIGIIKKELGIPERPRDHYDDVFDSDTQAENDTTTDSGNT</sequence>
<dbReference type="STRING" id="266892.SAMN04488054_10819"/>
<proteinExistence type="predicted"/>
<accession>A0A1I4LK09</accession>
<name>A0A1I4LK09_9BACI</name>
<dbReference type="RefSeq" id="WP_090926577.1">
    <property type="nucleotide sequence ID" value="NZ_FOTY01000008.1"/>
</dbReference>
<protein>
    <submittedName>
        <fullName evidence="2">Uncharacterized protein</fullName>
    </submittedName>
</protein>
<gene>
    <name evidence="2" type="ORF">SAMN04488054_10819</name>
</gene>
<keyword evidence="3" id="KW-1185">Reference proteome</keyword>
<reference evidence="2 3" key="1">
    <citation type="submission" date="2016-10" db="EMBL/GenBank/DDBJ databases">
        <authorList>
            <person name="de Groot N.N."/>
        </authorList>
    </citation>
    <scope>NUCLEOTIDE SEQUENCE [LARGE SCALE GENOMIC DNA]</scope>
    <source>
        <strain evidence="2 3">CGMCC 1.6134</strain>
    </source>
</reference>
<dbReference type="Proteomes" id="UP000199668">
    <property type="component" value="Unassembled WGS sequence"/>
</dbReference>
<feature type="region of interest" description="Disordered" evidence="1">
    <location>
        <begin position="45"/>
        <end position="69"/>
    </location>
</feature>
<feature type="compositionally biased region" description="Polar residues" evidence="1">
    <location>
        <begin position="59"/>
        <end position="69"/>
    </location>
</feature>
<dbReference type="EMBL" id="FOTY01000008">
    <property type="protein sequence ID" value="SFL91300.1"/>
    <property type="molecule type" value="Genomic_DNA"/>
</dbReference>
<evidence type="ECO:0000313" key="2">
    <source>
        <dbReference type="EMBL" id="SFL91300.1"/>
    </source>
</evidence>
<organism evidence="2 3">
    <name type="scientific">Salibacterium qingdaonense</name>
    <dbReference type="NCBI Taxonomy" id="266892"/>
    <lineage>
        <taxon>Bacteria</taxon>
        <taxon>Bacillati</taxon>
        <taxon>Bacillota</taxon>
        <taxon>Bacilli</taxon>
        <taxon>Bacillales</taxon>
        <taxon>Bacillaceae</taxon>
    </lineage>
</organism>